<keyword evidence="1" id="KW-0328">Glycosyltransferase</keyword>
<dbReference type="Proteomes" id="UP001596425">
    <property type="component" value="Unassembled WGS sequence"/>
</dbReference>
<organism evidence="1 2">
    <name type="scientific">Microbulbifer taiwanensis</name>
    <dbReference type="NCBI Taxonomy" id="986746"/>
    <lineage>
        <taxon>Bacteria</taxon>
        <taxon>Pseudomonadati</taxon>
        <taxon>Pseudomonadota</taxon>
        <taxon>Gammaproteobacteria</taxon>
        <taxon>Cellvibrionales</taxon>
        <taxon>Microbulbiferaceae</taxon>
        <taxon>Microbulbifer</taxon>
    </lineage>
</organism>
<protein>
    <submittedName>
        <fullName evidence="1">N-acetylglucosaminyltransferase</fullName>
    </submittedName>
</protein>
<sequence length="246" mass="27027">MGLSSFDRLHMIAASLLMVAWLGGCVSTPPVPAPRAVPLPEPAGPSPEEIRRRNVAFFLERAEEAQRRGFLTQPAGASAYDYYLRVRHLDPDNSRAASGIQTIVIEFVERARDALRRRAFGEVNTSLNRAEELAPGNPLVAEVRAQLLRERSRAKLDLPQGEALPLPAAPLAARSGEVVELLRGAAQRIRRGELRVIIVARNDAEGRWIYQQLREAVPGYRVRGDIKLGSPPRLLLIQPVAVGGES</sequence>
<keyword evidence="1" id="KW-0808">Transferase</keyword>
<accession>A0ABW1YNZ0</accession>
<dbReference type="EMBL" id="JBHSVR010000001">
    <property type="protein sequence ID" value="MFC6634456.1"/>
    <property type="molecule type" value="Genomic_DNA"/>
</dbReference>
<keyword evidence="2" id="KW-1185">Reference proteome</keyword>
<evidence type="ECO:0000313" key="1">
    <source>
        <dbReference type="EMBL" id="MFC6634456.1"/>
    </source>
</evidence>
<dbReference type="GO" id="GO:0016757">
    <property type="term" value="F:glycosyltransferase activity"/>
    <property type="evidence" value="ECO:0007669"/>
    <property type="project" value="UniProtKB-KW"/>
</dbReference>
<evidence type="ECO:0000313" key="2">
    <source>
        <dbReference type="Proteomes" id="UP001596425"/>
    </source>
</evidence>
<dbReference type="RefSeq" id="WP_226865337.1">
    <property type="nucleotide sequence ID" value="NZ_JACZFR010000050.1"/>
</dbReference>
<comment type="caution">
    <text evidence="1">The sequence shown here is derived from an EMBL/GenBank/DDBJ whole genome shotgun (WGS) entry which is preliminary data.</text>
</comment>
<reference evidence="2" key="1">
    <citation type="journal article" date="2019" name="Int. J. Syst. Evol. Microbiol.">
        <title>The Global Catalogue of Microorganisms (GCM) 10K type strain sequencing project: providing services to taxonomists for standard genome sequencing and annotation.</title>
        <authorList>
            <consortium name="The Broad Institute Genomics Platform"/>
            <consortium name="The Broad Institute Genome Sequencing Center for Infectious Disease"/>
            <person name="Wu L."/>
            <person name="Ma J."/>
        </authorList>
    </citation>
    <scope>NUCLEOTIDE SEQUENCE [LARGE SCALE GENOMIC DNA]</scope>
    <source>
        <strain evidence="2">CGMCC 1.13718</strain>
    </source>
</reference>
<name>A0ABW1YNZ0_9GAMM</name>
<gene>
    <name evidence="1" type="ORF">ACFQBM_14235</name>
</gene>
<proteinExistence type="predicted"/>